<dbReference type="AlphaFoldDB" id="A0A1C5H0Q2"/>
<evidence type="ECO:0000313" key="3">
    <source>
        <dbReference type="Proteomes" id="UP000198221"/>
    </source>
</evidence>
<proteinExistence type="predicted"/>
<evidence type="ECO:0000313" key="2">
    <source>
        <dbReference type="EMBL" id="SCG39632.1"/>
    </source>
</evidence>
<accession>A0A1C5H0Q2</accession>
<sequence>MVRNRTGKVAAKFAREWVRDLKKVKRRRRGTPDARPTRNASPARQASYRARREADRQQRNGRVNGTAEAVTTADGRHTAVSVSDGPDKIYPHHREVARALDSVPQNLRAPWHGNCALPQSLSKLLDRGVDPRGGAIGAARIRAPGNPGHGAHNPCCNSCKSLRNEFDLREAL</sequence>
<evidence type="ECO:0000256" key="1">
    <source>
        <dbReference type="SAM" id="MobiDB-lite"/>
    </source>
</evidence>
<dbReference type="OrthoDB" id="3368279at2"/>
<name>A0A1C5H0Q2_9ACTN</name>
<organism evidence="2 3">
    <name type="scientific">Micromonospora inositola</name>
    <dbReference type="NCBI Taxonomy" id="47865"/>
    <lineage>
        <taxon>Bacteria</taxon>
        <taxon>Bacillati</taxon>
        <taxon>Actinomycetota</taxon>
        <taxon>Actinomycetes</taxon>
        <taxon>Micromonosporales</taxon>
        <taxon>Micromonosporaceae</taxon>
        <taxon>Micromonospora</taxon>
    </lineage>
</organism>
<gene>
    <name evidence="2" type="ORF">GA0070613_0667</name>
</gene>
<dbReference type="RefSeq" id="WP_089010921.1">
    <property type="nucleotide sequence ID" value="NZ_LT607754.1"/>
</dbReference>
<reference evidence="3" key="1">
    <citation type="submission" date="2016-06" db="EMBL/GenBank/DDBJ databases">
        <authorList>
            <person name="Varghese N."/>
            <person name="Submissions Spin"/>
        </authorList>
    </citation>
    <scope>NUCLEOTIDE SEQUENCE [LARGE SCALE GENOMIC DNA]</scope>
    <source>
        <strain evidence="3">DSM 43819</strain>
    </source>
</reference>
<keyword evidence="3" id="KW-1185">Reference proteome</keyword>
<dbReference type="EMBL" id="LT607754">
    <property type="protein sequence ID" value="SCG39632.1"/>
    <property type="molecule type" value="Genomic_DNA"/>
</dbReference>
<protein>
    <submittedName>
        <fullName evidence="2">YwqJ-like deaminase</fullName>
    </submittedName>
</protein>
<dbReference type="Proteomes" id="UP000198221">
    <property type="component" value="Chromosome I"/>
</dbReference>
<feature type="region of interest" description="Disordered" evidence="1">
    <location>
        <begin position="22"/>
        <end position="67"/>
    </location>
</feature>